<evidence type="ECO:0000313" key="1">
    <source>
        <dbReference type="EMBL" id="HIT17407.1"/>
    </source>
</evidence>
<gene>
    <name evidence="1" type="ORF">IAD04_03370</name>
</gene>
<accession>A0A9D1G8P5</accession>
<reference evidence="1" key="2">
    <citation type="journal article" date="2021" name="PeerJ">
        <title>Extensive microbial diversity within the chicken gut microbiome revealed by metagenomics and culture.</title>
        <authorList>
            <person name="Gilroy R."/>
            <person name="Ravi A."/>
            <person name="Getino M."/>
            <person name="Pursley I."/>
            <person name="Horton D.L."/>
            <person name="Alikhan N.F."/>
            <person name="Baker D."/>
            <person name="Gharbi K."/>
            <person name="Hall N."/>
            <person name="Watson M."/>
            <person name="Adriaenssens E.M."/>
            <person name="Foster-Nyarko E."/>
            <person name="Jarju S."/>
            <person name="Secka A."/>
            <person name="Antonio M."/>
            <person name="Oren A."/>
            <person name="Chaudhuri R.R."/>
            <person name="La Ragione R."/>
            <person name="Hildebrand F."/>
            <person name="Pallen M.J."/>
        </authorList>
    </citation>
    <scope>NUCLEOTIDE SEQUENCE</scope>
    <source>
        <strain evidence="1">14508</strain>
    </source>
</reference>
<sequence>MKTSNCKNCGVVLDKDTIALNKKLLSINLKEFCCLECLADTFDCSVEDLKIKIEEFKEEGCTLFK</sequence>
<reference evidence="1" key="1">
    <citation type="submission" date="2020-10" db="EMBL/GenBank/DDBJ databases">
        <authorList>
            <person name="Gilroy R."/>
        </authorList>
    </citation>
    <scope>NUCLEOTIDE SEQUENCE</scope>
    <source>
        <strain evidence="1">14508</strain>
    </source>
</reference>
<name>A0A9D1G8P5_9FIRM</name>
<proteinExistence type="predicted"/>
<protein>
    <submittedName>
        <fullName evidence="1">Uncharacterized protein</fullName>
    </submittedName>
</protein>
<dbReference type="AlphaFoldDB" id="A0A9D1G8P5"/>
<comment type="caution">
    <text evidence="1">The sequence shown here is derived from an EMBL/GenBank/DDBJ whole genome shotgun (WGS) entry which is preliminary data.</text>
</comment>
<dbReference type="EMBL" id="DVKI01000106">
    <property type="protein sequence ID" value="HIT17407.1"/>
    <property type="molecule type" value="Genomic_DNA"/>
</dbReference>
<evidence type="ECO:0000313" key="2">
    <source>
        <dbReference type="Proteomes" id="UP000886893"/>
    </source>
</evidence>
<dbReference type="Proteomes" id="UP000886893">
    <property type="component" value="Unassembled WGS sequence"/>
</dbReference>
<organism evidence="1 2">
    <name type="scientific">Candidatus Caccosoma faecigallinarum</name>
    <dbReference type="NCBI Taxonomy" id="2840720"/>
    <lineage>
        <taxon>Bacteria</taxon>
        <taxon>Bacillati</taxon>
        <taxon>Bacillota</taxon>
        <taxon>Bacillota incertae sedis</taxon>
        <taxon>Candidatus Caccosoma</taxon>
    </lineage>
</organism>